<comment type="caution">
    <text evidence="1">The sequence shown here is derived from an EMBL/GenBank/DDBJ whole genome shotgun (WGS) entry which is preliminary data.</text>
</comment>
<proteinExistence type="predicted"/>
<gene>
    <name evidence="1" type="ORF">NC653_035736</name>
</gene>
<evidence type="ECO:0000313" key="2">
    <source>
        <dbReference type="Proteomes" id="UP001164929"/>
    </source>
</evidence>
<protein>
    <submittedName>
        <fullName evidence="1">Uncharacterized protein</fullName>
    </submittedName>
</protein>
<accession>A0AAD6LI73</accession>
<dbReference type="EMBL" id="JAQIZT010000016">
    <property type="protein sequence ID" value="KAJ6967603.1"/>
    <property type="molecule type" value="Genomic_DNA"/>
</dbReference>
<name>A0AAD6LI73_9ROSI</name>
<keyword evidence="2" id="KW-1185">Reference proteome</keyword>
<dbReference type="Proteomes" id="UP001164929">
    <property type="component" value="Chromosome 16"/>
</dbReference>
<dbReference type="AlphaFoldDB" id="A0AAD6LI73"/>
<organism evidence="1 2">
    <name type="scientific">Populus alba x Populus x berolinensis</name>
    <dbReference type="NCBI Taxonomy" id="444605"/>
    <lineage>
        <taxon>Eukaryota</taxon>
        <taxon>Viridiplantae</taxon>
        <taxon>Streptophyta</taxon>
        <taxon>Embryophyta</taxon>
        <taxon>Tracheophyta</taxon>
        <taxon>Spermatophyta</taxon>
        <taxon>Magnoliopsida</taxon>
        <taxon>eudicotyledons</taxon>
        <taxon>Gunneridae</taxon>
        <taxon>Pentapetalae</taxon>
        <taxon>rosids</taxon>
        <taxon>fabids</taxon>
        <taxon>Malpighiales</taxon>
        <taxon>Salicaceae</taxon>
        <taxon>Saliceae</taxon>
        <taxon>Populus</taxon>
    </lineage>
</organism>
<reference evidence="1 2" key="1">
    <citation type="journal article" date="2023" name="Mol. Ecol. Resour.">
        <title>Chromosome-level genome assembly of a triploid poplar Populus alba 'Berolinensis'.</title>
        <authorList>
            <person name="Chen S."/>
            <person name="Yu Y."/>
            <person name="Wang X."/>
            <person name="Wang S."/>
            <person name="Zhang T."/>
            <person name="Zhou Y."/>
            <person name="He R."/>
            <person name="Meng N."/>
            <person name="Wang Y."/>
            <person name="Liu W."/>
            <person name="Liu Z."/>
            <person name="Liu J."/>
            <person name="Guo Q."/>
            <person name="Huang H."/>
            <person name="Sederoff R.R."/>
            <person name="Wang G."/>
            <person name="Qu G."/>
            <person name="Chen S."/>
        </authorList>
    </citation>
    <scope>NUCLEOTIDE SEQUENCE [LARGE SCALE GENOMIC DNA]</scope>
    <source>
        <strain evidence="1">SC-2020</strain>
    </source>
</reference>
<evidence type="ECO:0000313" key="1">
    <source>
        <dbReference type="EMBL" id="KAJ6967603.1"/>
    </source>
</evidence>
<sequence>MTSCSARLYDKPLRLLDVVMIQTANAHEILQVIMNLRPSLLDNYGMR</sequence>